<proteinExistence type="predicted"/>
<dbReference type="Proteomes" id="UP000035526">
    <property type="component" value="Unassembled WGS sequence"/>
</dbReference>
<feature type="chain" id="PRO_5032540522" description="Lipoprotein" evidence="1">
    <location>
        <begin position="25"/>
        <end position="183"/>
    </location>
</feature>
<dbReference type="EMBL" id="JAIS01000085">
    <property type="protein sequence ID" value="KLE00554.1"/>
    <property type="molecule type" value="Genomic_DNA"/>
</dbReference>
<feature type="signal peptide" evidence="1">
    <location>
        <begin position="1"/>
        <end position="24"/>
    </location>
</feature>
<reference evidence="2 3" key="1">
    <citation type="submission" date="2014-01" db="EMBL/GenBank/DDBJ databases">
        <title>Development of a Comparative Genomic Fingerprinting Assay for High Resolution Genotyping of Arcobacter butzleri.</title>
        <authorList>
            <person name="Webb A.L."/>
            <person name="Inglis G.D."/>
            <person name="Kruczkiewicz P."/>
            <person name="Selinger L.B."/>
            <person name="Taboada E.N."/>
        </authorList>
    </citation>
    <scope>NUCLEOTIDE SEQUENCE [LARGE SCALE GENOMIC DNA]</scope>
    <source>
        <strain evidence="2 3">L351</strain>
    </source>
</reference>
<sequence>MRKKVLSYLFVAILATLFIGCSSKSTELDNPKVNLSKQLKVDNIEFYLMEYHKPKIVYHTKNELETLFKDDLYKKLKEKNLITEDPNADLVDITINYTRRYVGDETPLKSDSLASPNYDYSLIVKNNSGKELLRKDRKNLMFKGGFAMNMQVIAATLRDKQYEIQFIEALSNSIVNEIENLNK</sequence>
<name>A0A837J4I8_9BACT</name>
<comment type="caution">
    <text evidence="2">The sequence shown here is derived from an EMBL/GenBank/DDBJ whole genome shotgun (WGS) entry which is preliminary data.</text>
</comment>
<gene>
    <name evidence="2" type="ORF">AF76_07505</name>
</gene>
<keyword evidence="1" id="KW-0732">Signal</keyword>
<evidence type="ECO:0000256" key="1">
    <source>
        <dbReference type="SAM" id="SignalP"/>
    </source>
</evidence>
<evidence type="ECO:0000313" key="2">
    <source>
        <dbReference type="EMBL" id="KLE00554.1"/>
    </source>
</evidence>
<dbReference type="RefSeq" id="WP_046991873.1">
    <property type="nucleotide sequence ID" value="NZ_JAIS01000085.1"/>
</dbReference>
<dbReference type="AlphaFoldDB" id="A0A837J4I8"/>
<dbReference type="PROSITE" id="PS51257">
    <property type="entry name" value="PROKAR_LIPOPROTEIN"/>
    <property type="match status" value="1"/>
</dbReference>
<protein>
    <recommendedName>
        <fullName evidence="4">Lipoprotein</fullName>
    </recommendedName>
</protein>
<accession>A0A837J4I8</accession>
<evidence type="ECO:0000313" key="3">
    <source>
        <dbReference type="Proteomes" id="UP000035526"/>
    </source>
</evidence>
<evidence type="ECO:0008006" key="4">
    <source>
        <dbReference type="Google" id="ProtNLM"/>
    </source>
</evidence>
<organism evidence="2 3">
    <name type="scientific">Aliarcobacter butzleri L351</name>
    <dbReference type="NCBI Taxonomy" id="1447259"/>
    <lineage>
        <taxon>Bacteria</taxon>
        <taxon>Pseudomonadati</taxon>
        <taxon>Campylobacterota</taxon>
        <taxon>Epsilonproteobacteria</taxon>
        <taxon>Campylobacterales</taxon>
        <taxon>Arcobacteraceae</taxon>
        <taxon>Aliarcobacter</taxon>
    </lineage>
</organism>